<keyword evidence="3" id="KW-1185">Reference proteome</keyword>
<accession>A0ABS3T038</accession>
<dbReference type="InterPro" id="IPR045749">
    <property type="entry name" value="DUF6090"/>
</dbReference>
<organism evidence="2 3">
    <name type="scientific">Winogradskyella pelagia</name>
    <dbReference type="NCBI Taxonomy" id="2819984"/>
    <lineage>
        <taxon>Bacteria</taxon>
        <taxon>Pseudomonadati</taxon>
        <taxon>Bacteroidota</taxon>
        <taxon>Flavobacteriia</taxon>
        <taxon>Flavobacteriales</taxon>
        <taxon>Flavobacteriaceae</taxon>
        <taxon>Winogradskyella</taxon>
    </lineage>
</organism>
<sequence length="332" mass="39566">MENKTSKYFKYAIGEIILVVIGILIALQINNWNEKRKINREINLLFTALEAELENNILETSALLRSGHMADSVRTLYREDKVTREMIRERPILAFGSYRTRSTFLGDERLDEVIEQEKELSNAYKSFLPEIKLLKRRIKAWRFWQNKTLELSMQRNKELASKTPEFRRNDSVGFEKIIDRSLNDKIYRSEVNHYIRYQLGENVWEANLIRTSAVILLFKLKSTKDKNLMVEDFFTNLNLRPYQEFPCGEVPKKKYETYFERDVIIYNNQEKEVILKWHYKNNENFDTINIPPKSFLDVKYGVSIEPESYFELEKDGKCSKVYDANKEDYIIL</sequence>
<keyword evidence="1" id="KW-0812">Transmembrane</keyword>
<name>A0ABS3T038_9FLAO</name>
<dbReference type="Proteomes" id="UP000676776">
    <property type="component" value="Unassembled WGS sequence"/>
</dbReference>
<feature type="transmembrane region" description="Helical" evidence="1">
    <location>
        <begin position="12"/>
        <end position="29"/>
    </location>
</feature>
<protein>
    <submittedName>
        <fullName evidence="2">Uncharacterized protein</fullName>
    </submittedName>
</protein>
<keyword evidence="1" id="KW-1133">Transmembrane helix</keyword>
<evidence type="ECO:0000313" key="2">
    <source>
        <dbReference type="EMBL" id="MBO3116105.1"/>
    </source>
</evidence>
<reference evidence="2 3" key="1">
    <citation type="submission" date="2021-03" db="EMBL/GenBank/DDBJ databases">
        <title>Winogradskyella sp. nov., isolated from costal sediment.</title>
        <authorList>
            <person name="Gao C."/>
        </authorList>
    </citation>
    <scope>NUCLEOTIDE SEQUENCE [LARGE SCALE GENOMIC DNA]</scope>
    <source>
        <strain evidence="2 3">DF17</strain>
    </source>
</reference>
<gene>
    <name evidence="2" type="ORF">J4050_05065</name>
</gene>
<evidence type="ECO:0000313" key="3">
    <source>
        <dbReference type="Proteomes" id="UP000676776"/>
    </source>
</evidence>
<comment type="caution">
    <text evidence="2">The sequence shown here is derived from an EMBL/GenBank/DDBJ whole genome shotgun (WGS) entry which is preliminary data.</text>
</comment>
<proteinExistence type="predicted"/>
<evidence type="ECO:0000256" key="1">
    <source>
        <dbReference type="SAM" id="Phobius"/>
    </source>
</evidence>
<dbReference type="EMBL" id="JAGEVF010000003">
    <property type="protein sequence ID" value="MBO3116105.1"/>
    <property type="molecule type" value="Genomic_DNA"/>
</dbReference>
<keyword evidence="1" id="KW-0472">Membrane</keyword>
<dbReference type="Pfam" id="PF19578">
    <property type="entry name" value="DUF6090"/>
    <property type="match status" value="1"/>
</dbReference>